<protein>
    <submittedName>
        <fullName evidence="2">dTDP-4-amino-4,6-dideoxygalactose transaminase</fullName>
    </submittedName>
</protein>
<dbReference type="InterPro" id="IPR015421">
    <property type="entry name" value="PyrdxlP-dep_Trfase_major"/>
</dbReference>
<name>A0A1I0M1N4_9EURY</name>
<keyword evidence="1" id="KW-0663">Pyridoxal phosphate</keyword>
<dbReference type="EMBL" id="FOIS01000001">
    <property type="protein sequence ID" value="SEV82347.1"/>
    <property type="molecule type" value="Genomic_DNA"/>
</dbReference>
<dbReference type="GO" id="GO:0030170">
    <property type="term" value="F:pyridoxal phosphate binding"/>
    <property type="evidence" value="ECO:0007669"/>
    <property type="project" value="TreeGrafter"/>
</dbReference>
<dbReference type="Gene3D" id="3.40.640.10">
    <property type="entry name" value="Type I PLP-dependent aspartate aminotransferase-like (Major domain)"/>
    <property type="match status" value="1"/>
</dbReference>
<comment type="similarity">
    <text evidence="1">Belongs to the DegT/DnrJ/EryC1 family.</text>
</comment>
<dbReference type="InterPro" id="IPR015422">
    <property type="entry name" value="PyrdxlP-dep_Trfase_small"/>
</dbReference>
<dbReference type="PANTHER" id="PTHR30244:SF34">
    <property type="entry name" value="DTDP-4-AMINO-4,6-DIDEOXYGALACTOSE TRANSAMINASE"/>
    <property type="match status" value="1"/>
</dbReference>
<dbReference type="InterPro" id="IPR015424">
    <property type="entry name" value="PyrdxlP-dep_Trfase"/>
</dbReference>
<dbReference type="AlphaFoldDB" id="A0A1I0M1N4"/>
<dbReference type="eggNOG" id="arCOG00118">
    <property type="taxonomic scope" value="Archaea"/>
</dbReference>
<evidence type="ECO:0000313" key="3">
    <source>
        <dbReference type="Proteomes" id="UP000183275"/>
    </source>
</evidence>
<organism evidence="2 3">
    <name type="scientific">Natrinema salifodinae</name>
    <dbReference type="NCBI Taxonomy" id="1202768"/>
    <lineage>
        <taxon>Archaea</taxon>
        <taxon>Methanobacteriati</taxon>
        <taxon>Methanobacteriota</taxon>
        <taxon>Stenosarchaea group</taxon>
        <taxon>Halobacteria</taxon>
        <taxon>Halobacteriales</taxon>
        <taxon>Natrialbaceae</taxon>
        <taxon>Natrinema</taxon>
    </lineage>
</organism>
<dbReference type="GO" id="GO:0008483">
    <property type="term" value="F:transaminase activity"/>
    <property type="evidence" value="ECO:0007669"/>
    <property type="project" value="TreeGrafter"/>
</dbReference>
<dbReference type="Proteomes" id="UP000183275">
    <property type="component" value="Unassembled WGS sequence"/>
</dbReference>
<keyword evidence="3" id="KW-1185">Reference proteome</keyword>
<dbReference type="SUPFAM" id="SSF53383">
    <property type="entry name" value="PLP-dependent transferases"/>
    <property type="match status" value="1"/>
</dbReference>
<dbReference type="Pfam" id="PF01041">
    <property type="entry name" value="DegT_DnrJ_EryC1"/>
    <property type="match status" value="1"/>
</dbReference>
<dbReference type="PANTHER" id="PTHR30244">
    <property type="entry name" value="TRANSAMINASE"/>
    <property type="match status" value="1"/>
</dbReference>
<gene>
    <name evidence="2" type="ORF">SAMN05216285_0340</name>
</gene>
<dbReference type="Gene3D" id="3.90.1150.10">
    <property type="entry name" value="Aspartate Aminotransferase, domain 1"/>
    <property type="match status" value="1"/>
</dbReference>
<proteinExistence type="inferred from homology"/>
<sequence>MTVIILSCRVPLRRNRTGFSRMINATPSVFDASLSRSGSTGIDSFVDRYAPDVEYTYYGAGKIALRDGLAGLVEPGGNVLVPAYLSPAVVEPFRDLGLEPRFYAVEETLAPDFADLEDRIDDDTVAITSVNYFGFPQPGLRRLASLADDHDCYHIDDNAHAPLSVADDRLLGTHGDLGIATLRKLLPVPDGAVLYRRDDEVREAFDPSSLAGTADRVAATDYRFVATSVAERVSPTLLRSIESVLDDGPDDSSSVDPEARYEAAKIPMSKFSARVAAAANPEAIRDARRENFRAWRDVLEARDDVRLLYEELSAGLSPYEFPVRADDQAALLDELADAGVAGAHTWPILRESVHENAAYETANRLANEIVVLPVHQGIEPAAIEAVGDRLRR</sequence>
<dbReference type="GO" id="GO:0000271">
    <property type="term" value="P:polysaccharide biosynthetic process"/>
    <property type="evidence" value="ECO:0007669"/>
    <property type="project" value="TreeGrafter"/>
</dbReference>
<evidence type="ECO:0000313" key="2">
    <source>
        <dbReference type="EMBL" id="SEV82347.1"/>
    </source>
</evidence>
<dbReference type="InterPro" id="IPR000653">
    <property type="entry name" value="DegT/StrS_aminotransferase"/>
</dbReference>
<accession>A0A1I0M1N4</accession>
<dbReference type="STRING" id="1202768.SAMN05216285_0340"/>
<reference evidence="3" key="1">
    <citation type="submission" date="2016-10" db="EMBL/GenBank/DDBJ databases">
        <authorList>
            <person name="Varghese N."/>
        </authorList>
    </citation>
    <scope>NUCLEOTIDE SEQUENCE [LARGE SCALE GENOMIC DNA]</scope>
    <source>
        <strain evidence="3">CGMCC 1.12284</strain>
    </source>
</reference>
<evidence type="ECO:0000256" key="1">
    <source>
        <dbReference type="RuleBase" id="RU004508"/>
    </source>
</evidence>